<keyword evidence="4" id="KW-0233">DNA recombination</keyword>
<dbReference type="Gene3D" id="1.10.150.130">
    <property type="match status" value="1"/>
</dbReference>
<dbReference type="InterPro" id="IPR050090">
    <property type="entry name" value="Tyrosine_recombinase_XerCD"/>
</dbReference>
<dbReference type="STRING" id="633813.SAMN04488087_0703"/>
<dbReference type="GO" id="GO:0007059">
    <property type="term" value="P:chromosome segregation"/>
    <property type="evidence" value="ECO:0007669"/>
    <property type="project" value="UniProtKB-KW"/>
</dbReference>
<dbReference type="GO" id="GO:0006310">
    <property type="term" value="P:DNA recombination"/>
    <property type="evidence" value="ECO:0007669"/>
    <property type="project" value="UniProtKB-KW"/>
</dbReference>
<dbReference type="CDD" id="cd01194">
    <property type="entry name" value="INT_C_like_4"/>
    <property type="match status" value="1"/>
</dbReference>
<gene>
    <name evidence="8" type="ORF">SAMN04488087_0703</name>
</gene>
<proteinExistence type="predicted"/>
<keyword evidence="1" id="KW-0159">Chromosome partition</keyword>
<reference evidence="9" key="1">
    <citation type="submission" date="2016-11" db="EMBL/GenBank/DDBJ databases">
        <authorList>
            <person name="Varghese N."/>
            <person name="Submissions S."/>
        </authorList>
    </citation>
    <scope>NUCLEOTIDE SEQUENCE [LARGE SCALE GENOMIC DNA]</scope>
    <source>
        <strain evidence="9">DSM 22212</strain>
    </source>
</reference>
<dbReference type="InterPro" id="IPR011010">
    <property type="entry name" value="DNA_brk_join_enz"/>
</dbReference>
<keyword evidence="3 5" id="KW-0238">DNA-binding</keyword>
<dbReference type="Pfam" id="PF00589">
    <property type="entry name" value="Phage_integrase"/>
    <property type="match status" value="1"/>
</dbReference>
<dbReference type="Pfam" id="PF02899">
    <property type="entry name" value="Phage_int_SAM_1"/>
    <property type="match status" value="1"/>
</dbReference>
<dbReference type="InterPro" id="IPR013762">
    <property type="entry name" value="Integrase-like_cat_sf"/>
</dbReference>
<dbReference type="RefSeq" id="WP_072714539.1">
    <property type="nucleotide sequence ID" value="NZ_FRAU01000001.1"/>
</dbReference>
<protein>
    <submittedName>
        <fullName evidence="8">Integrase/recombinase XerC</fullName>
    </submittedName>
</protein>
<evidence type="ECO:0000256" key="5">
    <source>
        <dbReference type="PROSITE-ProRule" id="PRU01248"/>
    </source>
</evidence>
<evidence type="ECO:0000256" key="3">
    <source>
        <dbReference type="ARBA" id="ARBA00023125"/>
    </source>
</evidence>
<dbReference type="AlphaFoldDB" id="A0A1M6QPJ6"/>
<keyword evidence="2" id="KW-0229">DNA integration</keyword>
<sequence>MAKREVAARRPEEGLQLTLGELQRRIQDFQLEYLKNKSPETVGTYRRALHEFERWFARQRGQFRFRVADVQRYKQYLMREKKLHQVSVSTYLTALRRFCQYLVDIGLLAENPARTVKGNRRPSSHSRSVLTRVEIDQLLAVLEQDTSQIGLRDRAMVHMMLFAGLSEVELVRADVRDLDQTLLGWYLRVQGKGHTAKDQQVPLDPPVVEALQAYLNTRRPLRSNDPLFVSHGHRSEGQRLNTRSVRSRIRQHLEAAGITRRGVTPHSLTHTAALIWLNQGMSVEEVRRRMRHGTLETTMIYYRKQGLLNRDPEELKRLLG</sequence>
<evidence type="ECO:0000313" key="8">
    <source>
        <dbReference type="EMBL" id="SHK21937.1"/>
    </source>
</evidence>
<dbReference type="PANTHER" id="PTHR30349">
    <property type="entry name" value="PHAGE INTEGRASE-RELATED"/>
    <property type="match status" value="1"/>
</dbReference>
<evidence type="ECO:0000256" key="1">
    <source>
        <dbReference type="ARBA" id="ARBA00022829"/>
    </source>
</evidence>
<dbReference type="PANTHER" id="PTHR30349:SF81">
    <property type="entry name" value="TYROSINE RECOMBINASE XERC"/>
    <property type="match status" value="1"/>
</dbReference>
<dbReference type="PROSITE" id="PS51900">
    <property type="entry name" value="CB"/>
    <property type="match status" value="1"/>
</dbReference>
<name>A0A1M6QPJ6_9BACT</name>
<dbReference type="Proteomes" id="UP000185812">
    <property type="component" value="Unassembled WGS sequence"/>
</dbReference>
<dbReference type="InterPro" id="IPR002104">
    <property type="entry name" value="Integrase_catalytic"/>
</dbReference>
<organism evidence="8 9">
    <name type="scientific">Rhodothermus profundi</name>
    <dbReference type="NCBI Taxonomy" id="633813"/>
    <lineage>
        <taxon>Bacteria</taxon>
        <taxon>Pseudomonadati</taxon>
        <taxon>Rhodothermota</taxon>
        <taxon>Rhodothermia</taxon>
        <taxon>Rhodothermales</taxon>
        <taxon>Rhodothermaceae</taxon>
        <taxon>Rhodothermus</taxon>
    </lineage>
</organism>
<dbReference type="GO" id="GO:0015074">
    <property type="term" value="P:DNA integration"/>
    <property type="evidence" value="ECO:0007669"/>
    <property type="project" value="UniProtKB-KW"/>
</dbReference>
<dbReference type="OrthoDB" id="9801717at2"/>
<dbReference type="InterPro" id="IPR004107">
    <property type="entry name" value="Integrase_SAM-like_N"/>
</dbReference>
<dbReference type="PROSITE" id="PS51898">
    <property type="entry name" value="TYR_RECOMBINASE"/>
    <property type="match status" value="1"/>
</dbReference>
<dbReference type="EMBL" id="FRAU01000001">
    <property type="protein sequence ID" value="SHK21937.1"/>
    <property type="molecule type" value="Genomic_DNA"/>
</dbReference>
<dbReference type="GO" id="GO:0003677">
    <property type="term" value="F:DNA binding"/>
    <property type="evidence" value="ECO:0007669"/>
    <property type="project" value="UniProtKB-UniRule"/>
</dbReference>
<evidence type="ECO:0000313" key="9">
    <source>
        <dbReference type="Proteomes" id="UP000185812"/>
    </source>
</evidence>
<accession>A0A1M6QPJ6</accession>
<evidence type="ECO:0000259" key="7">
    <source>
        <dbReference type="PROSITE" id="PS51900"/>
    </source>
</evidence>
<evidence type="ECO:0000259" key="6">
    <source>
        <dbReference type="PROSITE" id="PS51898"/>
    </source>
</evidence>
<dbReference type="SUPFAM" id="SSF56349">
    <property type="entry name" value="DNA breaking-rejoining enzymes"/>
    <property type="match status" value="1"/>
</dbReference>
<keyword evidence="9" id="KW-1185">Reference proteome</keyword>
<evidence type="ECO:0000256" key="2">
    <source>
        <dbReference type="ARBA" id="ARBA00022908"/>
    </source>
</evidence>
<feature type="domain" description="Tyr recombinase" evidence="6">
    <location>
        <begin position="125"/>
        <end position="320"/>
    </location>
</feature>
<dbReference type="InterPro" id="IPR044068">
    <property type="entry name" value="CB"/>
</dbReference>
<feature type="domain" description="Core-binding (CB)" evidence="7">
    <location>
        <begin position="17"/>
        <end position="103"/>
    </location>
</feature>
<dbReference type="Gene3D" id="1.10.443.10">
    <property type="entry name" value="Intergrase catalytic core"/>
    <property type="match status" value="1"/>
</dbReference>
<evidence type="ECO:0000256" key="4">
    <source>
        <dbReference type="ARBA" id="ARBA00023172"/>
    </source>
</evidence>
<dbReference type="InterPro" id="IPR010998">
    <property type="entry name" value="Integrase_recombinase_N"/>
</dbReference>